<evidence type="ECO:0000313" key="1">
    <source>
        <dbReference type="EMBL" id="MPC37837.1"/>
    </source>
</evidence>
<accession>A0A5B7EXD8</accession>
<dbReference type="EMBL" id="VSRR010003901">
    <property type="protein sequence ID" value="MPC37837.1"/>
    <property type="molecule type" value="Genomic_DNA"/>
</dbReference>
<dbReference type="Proteomes" id="UP000324222">
    <property type="component" value="Unassembled WGS sequence"/>
</dbReference>
<organism evidence="1 2">
    <name type="scientific">Portunus trituberculatus</name>
    <name type="common">Swimming crab</name>
    <name type="synonym">Neptunus trituberculatus</name>
    <dbReference type="NCBI Taxonomy" id="210409"/>
    <lineage>
        <taxon>Eukaryota</taxon>
        <taxon>Metazoa</taxon>
        <taxon>Ecdysozoa</taxon>
        <taxon>Arthropoda</taxon>
        <taxon>Crustacea</taxon>
        <taxon>Multicrustacea</taxon>
        <taxon>Malacostraca</taxon>
        <taxon>Eumalacostraca</taxon>
        <taxon>Eucarida</taxon>
        <taxon>Decapoda</taxon>
        <taxon>Pleocyemata</taxon>
        <taxon>Brachyura</taxon>
        <taxon>Eubrachyura</taxon>
        <taxon>Portunoidea</taxon>
        <taxon>Portunidae</taxon>
        <taxon>Portuninae</taxon>
        <taxon>Portunus</taxon>
    </lineage>
</organism>
<gene>
    <name evidence="1" type="ORF">E2C01_031332</name>
</gene>
<keyword evidence="2" id="KW-1185">Reference proteome</keyword>
<proteinExistence type="predicted"/>
<reference evidence="1 2" key="1">
    <citation type="submission" date="2019-05" db="EMBL/GenBank/DDBJ databases">
        <title>Another draft genome of Portunus trituberculatus and its Hox gene families provides insights of decapod evolution.</title>
        <authorList>
            <person name="Jeong J.-H."/>
            <person name="Song I."/>
            <person name="Kim S."/>
            <person name="Choi T."/>
            <person name="Kim D."/>
            <person name="Ryu S."/>
            <person name="Kim W."/>
        </authorList>
    </citation>
    <scope>NUCLEOTIDE SEQUENCE [LARGE SCALE GENOMIC DNA]</scope>
    <source>
        <tissue evidence="1">Muscle</tissue>
    </source>
</reference>
<sequence>MSPLIPHLWVMTGSLRLPDWPPPPAPRSLECWWLSVGFESVDSFTEDEIPVCTTLGRHSVGLIRRGFSGSGQPCSFCVTWRRYSEDKQGREGGKVKGHVRWFRFSL</sequence>
<protein>
    <submittedName>
        <fullName evidence="1">Uncharacterized protein</fullName>
    </submittedName>
</protein>
<comment type="caution">
    <text evidence="1">The sequence shown here is derived from an EMBL/GenBank/DDBJ whole genome shotgun (WGS) entry which is preliminary data.</text>
</comment>
<evidence type="ECO:0000313" key="2">
    <source>
        <dbReference type="Proteomes" id="UP000324222"/>
    </source>
</evidence>
<name>A0A5B7EXD8_PORTR</name>
<dbReference type="AlphaFoldDB" id="A0A5B7EXD8"/>